<name>A0ABW6YMI5_9ACTN</name>
<evidence type="ECO:0000256" key="1">
    <source>
        <dbReference type="SAM" id="MobiDB-lite"/>
    </source>
</evidence>
<keyword evidence="3" id="KW-1185">Reference proteome</keyword>
<gene>
    <name evidence="2" type="ORF">ACF05T_32025</name>
</gene>
<reference evidence="2 3" key="1">
    <citation type="submission" date="2024-10" db="EMBL/GenBank/DDBJ databases">
        <title>The Natural Products Discovery Center: Release of the First 8490 Sequenced Strains for Exploring Actinobacteria Biosynthetic Diversity.</title>
        <authorList>
            <person name="Kalkreuter E."/>
            <person name="Kautsar S.A."/>
            <person name="Yang D."/>
            <person name="Bader C.D."/>
            <person name="Teijaro C.N."/>
            <person name="Fluegel L."/>
            <person name="Davis C.M."/>
            <person name="Simpson J.R."/>
            <person name="Lauterbach L."/>
            <person name="Steele A.D."/>
            <person name="Gui C."/>
            <person name="Meng S."/>
            <person name="Li G."/>
            <person name="Viehrig K."/>
            <person name="Ye F."/>
            <person name="Su P."/>
            <person name="Kiefer A.F."/>
            <person name="Nichols A."/>
            <person name="Cepeda A.J."/>
            <person name="Yan W."/>
            <person name="Fan B."/>
            <person name="Jiang Y."/>
            <person name="Adhikari A."/>
            <person name="Zheng C.-J."/>
            <person name="Schuster L."/>
            <person name="Cowan T.M."/>
            <person name="Smanski M.J."/>
            <person name="Chevrette M.G."/>
            <person name="De Carvalho L.P.S."/>
            <person name="Shen B."/>
        </authorList>
    </citation>
    <scope>NUCLEOTIDE SEQUENCE [LARGE SCALE GENOMIC DNA]</scope>
    <source>
        <strain evidence="2 3">NPDC015755</strain>
    </source>
</reference>
<dbReference type="EMBL" id="JBIBSM010000024">
    <property type="protein sequence ID" value="MFF8280652.1"/>
    <property type="molecule type" value="Genomic_DNA"/>
</dbReference>
<organism evidence="2 3">
    <name type="scientific">Streptomyces lateritius</name>
    <dbReference type="NCBI Taxonomy" id="67313"/>
    <lineage>
        <taxon>Bacteria</taxon>
        <taxon>Bacillati</taxon>
        <taxon>Actinomycetota</taxon>
        <taxon>Actinomycetes</taxon>
        <taxon>Kitasatosporales</taxon>
        <taxon>Streptomycetaceae</taxon>
        <taxon>Streptomyces</taxon>
    </lineage>
</organism>
<evidence type="ECO:0000313" key="3">
    <source>
        <dbReference type="Proteomes" id="UP001603013"/>
    </source>
</evidence>
<dbReference type="Proteomes" id="UP001603013">
    <property type="component" value="Unassembled WGS sequence"/>
</dbReference>
<feature type="compositionally biased region" description="Polar residues" evidence="1">
    <location>
        <begin position="61"/>
        <end position="72"/>
    </location>
</feature>
<sequence length="72" mass="8227">MPTFETLPRFTADRQHLPPAQRRRFHRVVLDAFLPDLRPGRRFRPGLREARGFTEPGSGLTGNPSTNLVFPT</sequence>
<proteinExistence type="predicted"/>
<feature type="region of interest" description="Disordered" evidence="1">
    <location>
        <begin position="46"/>
        <end position="72"/>
    </location>
</feature>
<protein>
    <submittedName>
        <fullName evidence="2">Uncharacterized protein</fullName>
    </submittedName>
</protein>
<accession>A0ABW6YMI5</accession>
<evidence type="ECO:0000313" key="2">
    <source>
        <dbReference type="EMBL" id="MFF8280652.1"/>
    </source>
</evidence>
<comment type="caution">
    <text evidence="2">The sequence shown here is derived from an EMBL/GenBank/DDBJ whole genome shotgun (WGS) entry which is preliminary data.</text>
</comment>
<dbReference type="RefSeq" id="WP_391937452.1">
    <property type="nucleotide sequence ID" value="NZ_JBIBSM010000024.1"/>
</dbReference>